<accession>A0AAP0JJU9</accession>
<reference evidence="2 3" key="1">
    <citation type="submission" date="2024-01" db="EMBL/GenBank/DDBJ databases">
        <title>Genome assemblies of Stephania.</title>
        <authorList>
            <person name="Yang L."/>
        </authorList>
    </citation>
    <scope>NUCLEOTIDE SEQUENCE [LARGE SCALE GENOMIC DNA]</scope>
    <source>
        <strain evidence="2">YNDBR</strain>
        <tissue evidence="2">Leaf</tissue>
    </source>
</reference>
<dbReference type="Proteomes" id="UP001420932">
    <property type="component" value="Unassembled WGS sequence"/>
</dbReference>
<evidence type="ECO:0000313" key="2">
    <source>
        <dbReference type="EMBL" id="KAK9134478.1"/>
    </source>
</evidence>
<evidence type="ECO:0000256" key="1">
    <source>
        <dbReference type="SAM" id="MobiDB-lite"/>
    </source>
</evidence>
<protein>
    <submittedName>
        <fullName evidence="2">Uncharacterized protein</fullName>
    </submittedName>
</protein>
<comment type="caution">
    <text evidence="2">The sequence shown here is derived from an EMBL/GenBank/DDBJ whole genome shotgun (WGS) entry which is preliminary data.</text>
</comment>
<dbReference type="AlphaFoldDB" id="A0AAP0JJU9"/>
<proteinExistence type="predicted"/>
<dbReference type="EMBL" id="JBBNAF010000006">
    <property type="protein sequence ID" value="KAK9134478.1"/>
    <property type="molecule type" value="Genomic_DNA"/>
</dbReference>
<feature type="region of interest" description="Disordered" evidence="1">
    <location>
        <begin position="95"/>
        <end position="116"/>
    </location>
</feature>
<sequence length="116" mass="11876">MFFFSLPFSITHGLSLTPLTLSLLPIVLSLSASSLSLTASLSLSSPPPLLSPVTGPGTPEEAANRRFAHHSFGRDQAVVGGPVVARKVAGGLTLSLPGALGHSPSPHGNGKLEDTR</sequence>
<name>A0AAP0JJU9_9MAGN</name>
<keyword evidence="3" id="KW-1185">Reference proteome</keyword>
<organism evidence="2 3">
    <name type="scientific">Stephania yunnanensis</name>
    <dbReference type="NCBI Taxonomy" id="152371"/>
    <lineage>
        <taxon>Eukaryota</taxon>
        <taxon>Viridiplantae</taxon>
        <taxon>Streptophyta</taxon>
        <taxon>Embryophyta</taxon>
        <taxon>Tracheophyta</taxon>
        <taxon>Spermatophyta</taxon>
        <taxon>Magnoliopsida</taxon>
        <taxon>Ranunculales</taxon>
        <taxon>Menispermaceae</taxon>
        <taxon>Menispermoideae</taxon>
        <taxon>Cissampelideae</taxon>
        <taxon>Stephania</taxon>
    </lineage>
</organism>
<evidence type="ECO:0000313" key="3">
    <source>
        <dbReference type="Proteomes" id="UP001420932"/>
    </source>
</evidence>
<gene>
    <name evidence="2" type="ORF">Syun_013808</name>
</gene>